<proteinExistence type="predicted"/>
<protein>
    <submittedName>
        <fullName evidence="1">Uncharacterized protein</fullName>
    </submittedName>
</protein>
<organism evidence="1">
    <name type="scientific">Chionoecetes opilio bacilliform virus</name>
    <dbReference type="NCBI Taxonomy" id="1825681"/>
    <lineage>
        <taxon>Viruses</taxon>
        <taxon>Viruses incertae sedis</taxon>
        <taxon>Naldaviricetes</taxon>
        <taxon>Nimaviridae</taxon>
    </lineage>
</organism>
<reference evidence="1" key="1">
    <citation type="submission" date="2017-01" db="EMBL/GenBank/DDBJ databases">
        <title>Draft genome sequence of uncultured bacilliform virus purified from snow crab.</title>
        <authorList>
            <person name="Takano T."/>
        </authorList>
    </citation>
    <scope>NUCLEOTIDE SEQUENCE</scope>
    <source>
        <strain evidence="1">Isolate_1</strain>
    </source>
</reference>
<name>A0A1Q3DLE2_9VIRU</name>
<comment type="caution">
    <text evidence="1">The sequence shown here is derived from an EMBL/GenBank/DDBJ whole genome shotgun (WGS) entry which is preliminary data.</text>
</comment>
<evidence type="ECO:0000313" key="1">
    <source>
        <dbReference type="EMBL" id="GAV93199.1"/>
    </source>
</evidence>
<gene>
    <name evidence="1" type="ORF">SCV_079</name>
</gene>
<sequence length="35" mass="3867">MNKLIILLIFLLVHVGFDWARGGARGEVGKTLDRG</sequence>
<accession>A0A1Q3DLE2</accession>
<dbReference type="EMBL" id="BDLS01000002">
    <property type="protein sequence ID" value="GAV93199.1"/>
    <property type="molecule type" value="Genomic_DNA"/>
</dbReference>